<dbReference type="SUPFAM" id="SSF141868">
    <property type="entry name" value="EAL domain-like"/>
    <property type="match status" value="1"/>
</dbReference>
<dbReference type="OrthoDB" id="7673416at2"/>
<dbReference type="Gene3D" id="6.10.340.10">
    <property type="match status" value="1"/>
</dbReference>
<dbReference type="GO" id="GO:0006355">
    <property type="term" value="P:regulation of DNA-templated transcription"/>
    <property type="evidence" value="ECO:0007669"/>
    <property type="project" value="InterPro"/>
</dbReference>
<dbReference type="InterPro" id="IPR000160">
    <property type="entry name" value="GGDEF_dom"/>
</dbReference>
<dbReference type="PANTHER" id="PTHR44757">
    <property type="entry name" value="DIGUANYLATE CYCLASE DGCP"/>
    <property type="match status" value="1"/>
</dbReference>
<feature type="domain" description="PAS" evidence="2">
    <location>
        <begin position="350"/>
        <end position="423"/>
    </location>
</feature>
<dbReference type="Pfam" id="PF00989">
    <property type="entry name" value="PAS"/>
    <property type="match status" value="1"/>
</dbReference>
<dbReference type="FunFam" id="3.30.70.270:FF:000001">
    <property type="entry name" value="Diguanylate cyclase domain protein"/>
    <property type="match status" value="1"/>
</dbReference>
<dbReference type="SMART" id="SM00091">
    <property type="entry name" value="PAS"/>
    <property type="match status" value="1"/>
</dbReference>
<dbReference type="SMART" id="SM00267">
    <property type="entry name" value="GGDEF"/>
    <property type="match status" value="1"/>
</dbReference>
<dbReference type="PATRIC" id="fig|1121439.3.peg.487"/>
<feature type="transmembrane region" description="Helical" evidence="1">
    <location>
        <begin position="20"/>
        <end position="42"/>
    </location>
</feature>
<dbReference type="CDD" id="cd00130">
    <property type="entry name" value="PAS"/>
    <property type="match status" value="1"/>
</dbReference>
<dbReference type="CDD" id="cd01949">
    <property type="entry name" value="GGDEF"/>
    <property type="match status" value="1"/>
</dbReference>
<dbReference type="Pfam" id="PF05228">
    <property type="entry name" value="CHASE4"/>
    <property type="match status" value="1"/>
</dbReference>
<dbReference type="Pfam" id="PF00563">
    <property type="entry name" value="EAL"/>
    <property type="match status" value="1"/>
</dbReference>
<dbReference type="InterPro" id="IPR043128">
    <property type="entry name" value="Rev_trsase/Diguanyl_cyclase"/>
</dbReference>
<dbReference type="SUPFAM" id="SSF55073">
    <property type="entry name" value="Nucleotide cyclase"/>
    <property type="match status" value="1"/>
</dbReference>
<evidence type="ECO:0000313" key="6">
    <source>
        <dbReference type="Proteomes" id="UP000014975"/>
    </source>
</evidence>
<feature type="domain" description="GGDEF" evidence="4">
    <location>
        <begin position="506"/>
        <end position="639"/>
    </location>
</feature>
<dbReference type="InterPro" id="IPR007892">
    <property type="entry name" value="CHASE4"/>
</dbReference>
<dbReference type="SUPFAM" id="SSF55785">
    <property type="entry name" value="PYP-like sensor domain (PAS domain)"/>
    <property type="match status" value="1"/>
</dbReference>
<evidence type="ECO:0000259" key="2">
    <source>
        <dbReference type="PROSITE" id="PS50112"/>
    </source>
</evidence>
<keyword evidence="1" id="KW-0812">Transmembrane</keyword>
<dbReference type="SMART" id="SM00052">
    <property type="entry name" value="EAL"/>
    <property type="match status" value="1"/>
</dbReference>
<dbReference type="Proteomes" id="UP000014975">
    <property type="component" value="Unassembled WGS sequence"/>
</dbReference>
<proteinExistence type="predicted"/>
<gene>
    <name evidence="5" type="ORF">dsat_2100</name>
</gene>
<keyword evidence="6" id="KW-1185">Reference proteome</keyword>
<dbReference type="NCBIfam" id="TIGR00254">
    <property type="entry name" value="GGDEF"/>
    <property type="match status" value="1"/>
</dbReference>
<dbReference type="GO" id="GO:0003824">
    <property type="term" value="F:catalytic activity"/>
    <property type="evidence" value="ECO:0007669"/>
    <property type="project" value="UniProtKB-ARBA"/>
</dbReference>
<evidence type="ECO:0000259" key="4">
    <source>
        <dbReference type="PROSITE" id="PS50887"/>
    </source>
</evidence>
<dbReference type="InterPro" id="IPR035965">
    <property type="entry name" value="PAS-like_dom_sf"/>
</dbReference>
<evidence type="ECO:0000256" key="1">
    <source>
        <dbReference type="SAM" id="Phobius"/>
    </source>
</evidence>
<evidence type="ECO:0000313" key="5">
    <source>
        <dbReference type="EMBL" id="EPR35399.1"/>
    </source>
</evidence>
<reference evidence="5 6" key="1">
    <citation type="journal article" date="2013" name="Genome Announc.">
        <title>Draft genome sequences for three mercury-methylating, sulfate-reducing bacteria.</title>
        <authorList>
            <person name="Brown S.D."/>
            <person name="Hurt R.A.Jr."/>
            <person name="Gilmour C.C."/>
            <person name="Elias D.A."/>
        </authorList>
    </citation>
    <scope>NUCLEOTIDE SEQUENCE [LARGE SCALE GENOMIC DNA]</scope>
    <source>
        <strain evidence="5 6">DSM 16529</strain>
    </source>
</reference>
<sequence length="905" mass="99149">MARLTTRIGGRGESLRTVTIAFVTGVFSILILASIVLTSSIVQGRFASIEQGEILRDARRAVNAIEADLEALDRVVRDWAWWDDTFAYLRGRKPDYSETNLVPSTFETQKLHLILLLRSDLRPAWQGYRAAGSADIIPLPEGMVGLLARRAGDRNAFPGESGFKGVFRHGGGLYILACRPVLDSAQEGPSPGWLVMARRIDPKYVAEIAERTDLALTLAPKGTSDEEAVVKDRAVTRRGTELAAAAMMRDVFGLPALRIEVTSPMAISEAGAQASRLLMLSLSLAGLLAALLLGLFLERRVLARVTSLGDQVRSVRTLPVGQRGVSLPGDDELARLARDMSTVFDELRESEERYRTIFMNTGAASILIEEDTSIILANREFAKFAGVSEERLAERPSWTQFFHEDDVPRMLEYHRLRRVTPEAAPRVYEARFKDALGRVRHVSMTVALIPGTGKSIASILDIGRMKEAEERLARQAFTDDLTGQPNRAHFLIRLEHAVAMAERAGTRLGVMLLDLDEFKGINDSLGHQAGDEVLIQVAERLRAALRRSDTLARLGGDEFTIIVEGVDEPEDLAEVARKIIATMGEPFAAAQAEIFLGVSIGIAVYPQDGRTPERLMQCADMAMYRSKTLGKNTFSFFTPDLNYQAVVRLRTENQLRAAVSDDRITAYFQPVVGIDDGCPAGFEALARWRDENGVVPPDAGFIAVAEKTGLIVRIDRLILEQACGFCARLNATGGRRLFVAVNISARHFLRGTLVDDVSGALAASGLDPDCLEIEITETTLMENFEAARRVIDELSSLGVRLALDDFGTGYSSLAYLRNLPVQKLKIDRAFIARSHTPDGGALLKAVVDLAMSLGIEPVAEGVETREQADYLRSIGCRLAQGWLFCRAVPAEQAEQMALAVPDGSS</sequence>
<dbReference type="eggNOG" id="COG5001">
    <property type="taxonomic scope" value="Bacteria"/>
</dbReference>
<keyword evidence="1" id="KW-0472">Membrane</keyword>
<dbReference type="PROSITE" id="PS50887">
    <property type="entry name" value="GGDEF"/>
    <property type="match status" value="1"/>
</dbReference>
<dbReference type="Gene3D" id="3.20.20.450">
    <property type="entry name" value="EAL domain"/>
    <property type="match status" value="1"/>
</dbReference>
<dbReference type="NCBIfam" id="TIGR00229">
    <property type="entry name" value="sensory_box"/>
    <property type="match status" value="1"/>
</dbReference>
<accession>S7UN34</accession>
<dbReference type="STRING" id="1121439.dsat_2100"/>
<dbReference type="RefSeq" id="WP_020885986.1">
    <property type="nucleotide sequence ID" value="NZ_ATHI01000004.1"/>
</dbReference>
<comment type="caution">
    <text evidence="5">The sequence shown here is derived from an EMBL/GenBank/DDBJ whole genome shotgun (WGS) entry which is preliminary data.</text>
</comment>
<dbReference type="PROSITE" id="PS50112">
    <property type="entry name" value="PAS"/>
    <property type="match status" value="1"/>
</dbReference>
<dbReference type="InterPro" id="IPR029787">
    <property type="entry name" value="Nucleotide_cyclase"/>
</dbReference>
<name>S7UN34_9BACT</name>
<dbReference type="InterPro" id="IPR013767">
    <property type="entry name" value="PAS_fold"/>
</dbReference>
<dbReference type="CDD" id="cd01948">
    <property type="entry name" value="EAL"/>
    <property type="match status" value="1"/>
</dbReference>
<dbReference type="Gene3D" id="3.30.70.270">
    <property type="match status" value="1"/>
</dbReference>
<dbReference type="PROSITE" id="PS50883">
    <property type="entry name" value="EAL"/>
    <property type="match status" value="1"/>
</dbReference>
<feature type="domain" description="EAL" evidence="3">
    <location>
        <begin position="648"/>
        <end position="901"/>
    </location>
</feature>
<evidence type="ECO:0000259" key="3">
    <source>
        <dbReference type="PROSITE" id="PS50883"/>
    </source>
</evidence>
<dbReference type="InterPro" id="IPR000014">
    <property type="entry name" value="PAS"/>
</dbReference>
<organism evidence="5 6">
    <name type="scientific">Alkalidesulfovibrio alkalitolerans DSM 16529</name>
    <dbReference type="NCBI Taxonomy" id="1121439"/>
    <lineage>
        <taxon>Bacteria</taxon>
        <taxon>Pseudomonadati</taxon>
        <taxon>Thermodesulfobacteriota</taxon>
        <taxon>Desulfovibrionia</taxon>
        <taxon>Desulfovibrionales</taxon>
        <taxon>Desulfovibrionaceae</taxon>
        <taxon>Alkalidesulfovibrio</taxon>
    </lineage>
</organism>
<dbReference type="InterPro" id="IPR035919">
    <property type="entry name" value="EAL_sf"/>
</dbReference>
<dbReference type="EMBL" id="ATHI01000004">
    <property type="protein sequence ID" value="EPR35399.1"/>
    <property type="molecule type" value="Genomic_DNA"/>
</dbReference>
<dbReference type="AlphaFoldDB" id="S7UN34"/>
<dbReference type="Gene3D" id="3.30.450.20">
    <property type="entry name" value="PAS domain"/>
    <property type="match status" value="1"/>
</dbReference>
<keyword evidence="1" id="KW-1133">Transmembrane helix</keyword>
<dbReference type="InterPro" id="IPR001633">
    <property type="entry name" value="EAL_dom"/>
</dbReference>
<dbReference type="PANTHER" id="PTHR44757:SF2">
    <property type="entry name" value="BIOFILM ARCHITECTURE MAINTENANCE PROTEIN MBAA"/>
    <property type="match status" value="1"/>
</dbReference>
<protein>
    <submittedName>
        <fullName evidence="5">Diguanylate cyclase/phosphodiesterase with PAS/PAC and integral membrane sensor(S)</fullName>
    </submittedName>
</protein>
<dbReference type="InterPro" id="IPR052155">
    <property type="entry name" value="Biofilm_reg_signaling"/>
</dbReference>
<dbReference type="Pfam" id="PF00990">
    <property type="entry name" value="GGDEF"/>
    <property type="match status" value="1"/>
</dbReference>